<reference evidence="2" key="1">
    <citation type="submission" date="2016-11" db="EMBL/GenBank/DDBJ databases">
        <authorList>
            <person name="Varghese N."/>
            <person name="Submissions S."/>
        </authorList>
    </citation>
    <scope>NUCLEOTIDE SEQUENCE [LARGE SCALE GENOMIC DNA]</scope>
    <source>
        <strain evidence="2">DSM 16990</strain>
    </source>
</reference>
<sequence>MATDPKKNYPLPKFHFQLDWGGTRIGFTEVSGLDFETEVIEYREGSSPTYNKSKQPGLTKYANVTLKRGTFLGDFEYFEQWRKTMMFQEGKEKFRRDVTIRLLDEEHQPIISWTLSRAWPSKVQSTNLKADANEVAIESIELVHEGLSIVEAKK</sequence>
<dbReference type="PANTHER" id="PTHR38009">
    <property type="entry name" value="CONSERVED HYPOTHETICAL PHAGE TAIL PROTEIN"/>
    <property type="match status" value="1"/>
</dbReference>
<dbReference type="Proteomes" id="UP000184287">
    <property type="component" value="Unassembled WGS sequence"/>
</dbReference>
<dbReference type="InterPro" id="IPR011747">
    <property type="entry name" value="CHP02241"/>
</dbReference>
<organism evidence="1 2">
    <name type="scientific">Pedobacter caeni</name>
    <dbReference type="NCBI Taxonomy" id="288992"/>
    <lineage>
        <taxon>Bacteria</taxon>
        <taxon>Pseudomonadati</taxon>
        <taxon>Bacteroidota</taxon>
        <taxon>Sphingobacteriia</taxon>
        <taxon>Sphingobacteriales</taxon>
        <taxon>Sphingobacteriaceae</taxon>
        <taxon>Pedobacter</taxon>
    </lineage>
</organism>
<dbReference type="STRING" id="288992.SAMN04488522_101426"/>
<dbReference type="EMBL" id="FQUQ01000001">
    <property type="protein sequence ID" value="SHE51525.1"/>
    <property type="molecule type" value="Genomic_DNA"/>
</dbReference>
<dbReference type="OrthoDB" id="73314at2"/>
<dbReference type="GO" id="GO:0005198">
    <property type="term" value="F:structural molecule activity"/>
    <property type="evidence" value="ECO:0007669"/>
    <property type="project" value="InterPro"/>
</dbReference>
<dbReference type="PANTHER" id="PTHR38009:SF1">
    <property type="entry name" value="CONSERVED HYPOTHETICAL PHAGE TAIL PROTEIN"/>
    <property type="match status" value="1"/>
</dbReference>
<name>A0A1M4U4C0_9SPHI</name>
<dbReference type="NCBIfam" id="TIGR02241">
    <property type="entry name" value="conserved hypothetical phage tail region protein"/>
    <property type="match status" value="1"/>
</dbReference>
<dbReference type="RefSeq" id="WP_073226791.1">
    <property type="nucleotide sequence ID" value="NZ_FQUQ01000001.1"/>
</dbReference>
<protein>
    <submittedName>
        <fullName evidence="1">Conserved hypothetical phage tail region protein</fullName>
    </submittedName>
</protein>
<dbReference type="AlphaFoldDB" id="A0A1M4U4C0"/>
<evidence type="ECO:0000313" key="2">
    <source>
        <dbReference type="Proteomes" id="UP000184287"/>
    </source>
</evidence>
<accession>A0A1M4U4C0</accession>
<evidence type="ECO:0000313" key="1">
    <source>
        <dbReference type="EMBL" id="SHE51525.1"/>
    </source>
</evidence>
<proteinExistence type="predicted"/>
<gene>
    <name evidence="1" type="ORF">SAMN04488522_101426</name>
</gene>
<dbReference type="InterPro" id="IPR010667">
    <property type="entry name" value="Phage_T4_Gp19"/>
</dbReference>
<keyword evidence="2" id="KW-1185">Reference proteome</keyword>
<dbReference type="Pfam" id="PF06841">
    <property type="entry name" value="Phage_T4_gp19"/>
    <property type="match status" value="1"/>
</dbReference>